<dbReference type="InterPro" id="IPR003367">
    <property type="entry name" value="Thrombospondin_3-like_rpt"/>
</dbReference>
<keyword evidence="1" id="KW-0732">Signal</keyword>
<dbReference type="InterPro" id="IPR051829">
    <property type="entry name" value="Multiheme_Cytochr_ET"/>
</dbReference>
<dbReference type="Gene3D" id="2.60.120.260">
    <property type="entry name" value="Galactose-binding domain-like"/>
    <property type="match status" value="1"/>
</dbReference>
<keyword evidence="4" id="KW-1185">Reference proteome</keyword>
<dbReference type="Gene3D" id="1.10.1130.10">
    <property type="entry name" value="Flavocytochrome C3, Chain A"/>
    <property type="match status" value="1"/>
</dbReference>
<evidence type="ECO:0000313" key="3">
    <source>
        <dbReference type="EMBL" id="OAI10997.1"/>
    </source>
</evidence>
<proteinExistence type="predicted"/>
<gene>
    <name evidence="3" type="ORF">A1359_15400</name>
</gene>
<dbReference type="GO" id="GO:0016491">
    <property type="term" value="F:oxidoreductase activity"/>
    <property type="evidence" value="ECO:0007669"/>
    <property type="project" value="TreeGrafter"/>
</dbReference>
<dbReference type="AlphaFoldDB" id="A0A177MZ62"/>
<dbReference type="PANTHER" id="PTHR35038">
    <property type="entry name" value="DISSIMILATORY SULFITE REDUCTASE SIRA"/>
    <property type="match status" value="1"/>
</dbReference>
<evidence type="ECO:0000313" key="4">
    <source>
        <dbReference type="Proteomes" id="UP000078476"/>
    </source>
</evidence>
<organism evidence="3 4">
    <name type="scientific">Methylomonas lenta</name>
    <dbReference type="NCBI Taxonomy" id="980561"/>
    <lineage>
        <taxon>Bacteria</taxon>
        <taxon>Pseudomonadati</taxon>
        <taxon>Pseudomonadota</taxon>
        <taxon>Gammaproteobacteria</taxon>
        <taxon>Methylococcales</taxon>
        <taxon>Methylococcaceae</taxon>
        <taxon>Methylomonas</taxon>
    </lineage>
</organism>
<evidence type="ECO:0000259" key="2">
    <source>
        <dbReference type="Pfam" id="PF04862"/>
    </source>
</evidence>
<dbReference type="PANTHER" id="PTHR35038:SF6">
    <property type="entry name" value="SURFACE LOCALIZED DECAHEME CYTOCHROME C LIPOPROTEIN"/>
    <property type="match status" value="1"/>
</dbReference>
<dbReference type="SUPFAM" id="SSF48695">
    <property type="entry name" value="Multiheme cytochromes"/>
    <property type="match status" value="2"/>
</dbReference>
<dbReference type="Gene3D" id="4.10.1080.10">
    <property type="entry name" value="TSP type-3 repeat"/>
    <property type="match status" value="1"/>
</dbReference>
<dbReference type="InterPro" id="IPR028974">
    <property type="entry name" value="TSP_type-3_rpt"/>
</dbReference>
<comment type="caution">
    <text evidence="3">The sequence shown here is derived from an EMBL/GenBank/DDBJ whole genome shotgun (WGS) entry which is preliminary data.</text>
</comment>
<dbReference type="InterPro" id="IPR008979">
    <property type="entry name" value="Galactose-bd-like_sf"/>
</dbReference>
<dbReference type="STRING" id="980561.A1359_15400"/>
<evidence type="ECO:0000256" key="1">
    <source>
        <dbReference type="ARBA" id="ARBA00022729"/>
    </source>
</evidence>
<dbReference type="SUPFAM" id="SSF103647">
    <property type="entry name" value="TSP type-3 repeat"/>
    <property type="match status" value="1"/>
</dbReference>
<dbReference type="GO" id="GO:0007155">
    <property type="term" value="P:cell adhesion"/>
    <property type="evidence" value="ECO:0007669"/>
    <property type="project" value="InterPro"/>
</dbReference>
<protein>
    <recommendedName>
        <fullName evidence="2">DUF642 domain-containing protein</fullName>
    </recommendedName>
</protein>
<accession>A0A177MZ62</accession>
<feature type="domain" description="DUF642" evidence="2">
    <location>
        <begin position="4"/>
        <end position="150"/>
    </location>
</feature>
<sequence length="798" mass="85533">MAANLLSNGGFESPGTVTTYQFLSNNATSVTGWTVIDDGVGERPYLMNKNRPGGNYTNRVVEGIYAMAINQGSGIKTTFPVTAGVTYTLSFQAQKGTTSGYTPLEVSVAGFNATFTTITGSFQLLTYTFTASATNSAAELRFFNSSPTPDYKTYDIDAVVVEEGSGPSVPVNPFVGDPADPGDPTFITSHFSGSQNCAMCHNGIVDNQNKDVSIITDWSSTMMANATRDPFWRAKVRSEIARHPELQTVINDKCSKCHAPMANTQAKKDGSIASQTIFDGGILDVGHAKHDAAMDGVSCTLCHQIPATPALGTLATMSGNYTVNDTKTIFGPYGDPGDTALFTMPMVMHTGYTPTYGAQIKDSKLCASCHNLKTPYVDENGTVLSTTPESEFPEQTPYMEWEQSSYVSQKSCQGCHMSRTDGVKISTMGPSGPRNNFAIHDLVGANKLMLDILNNNKAQLGVLSNNFPETIAKTDSMLKGAATVTVVEQRDTAGALDFTLQINSATGHKLPTSYPSRRAIVHVMVTNAQNQIVWESGKVNADGSIEGVDADENGVTFEPHYDQITSADQVQVYEAIMGNNLGEVTYTLLRGKEYLKDNRILPTGFNKASAPNDVRVVGAALSDSNFIGGSDQISYQIGGLPAGHYTIKAELVYQTLSHAFAEDLFVDTTTPEVVDFKTMFDASTQKSTVIASAEFADTVTEPVVDTDGDGVADNLDNCKLVANANQRDTDNDGYGNICDPDFNQNKIVDPLDLNSLKAQFGKASPNHDLNGNGIVDPLDLNILKSYWGKAPGPSGLQP</sequence>
<dbReference type="InterPro" id="IPR036280">
    <property type="entry name" value="Multihaem_cyt_sf"/>
</dbReference>
<dbReference type="Pfam" id="PF02412">
    <property type="entry name" value="TSP_3"/>
    <property type="match status" value="1"/>
</dbReference>
<name>A0A177MZ62_9GAMM</name>
<dbReference type="Proteomes" id="UP000078476">
    <property type="component" value="Unassembled WGS sequence"/>
</dbReference>
<dbReference type="Pfam" id="PF04862">
    <property type="entry name" value="DUF642"/>
    <property type="match status" value="1"/>
</dbReference>
<reference evidence="3 4" key="1">
    <citation type="submission" date="2016-03" db="EMBL/GenBank/DDBJ databases">
        <authorList>
            <person name="Ploux O."/>
        </authorList>
    </citation>
    <scope>NUCLEOTIDE SEQUENCE [LARGE SCALE GENOMIC DNA]</scope>
    <source>
        <strain evidence="3 4">R-45370</strain>
    </source>
</reference>
<dbReference type="InterPro" id="IPR006946">
    <property type="entry name" value="DGR2-like_dom"/>
</dbReference>
<dbReference type="EMBL" id="LUUI01000146">
    <property type="protein sequence ID" value="OAI10997.1"/>
    <property type="molecule type" value="Genomic_DNA"/>
</dbReference>
<dbReference type="SUPFAM" id="SSF49785">
    <property type="entry name" value="Galactose-binding domain-like"/>
    <property type="match status" value="1"/>
</dbReference>
<dbReference type="GO" id="GO:0005509">
    <property type="term" value="F:calcium ion binding"/>
    <property type="evidence" value="ECO:0007669"/>
    <property type="project" value="InterPro"/>
</dbReference>